<name>A0A7W9U732_9BURK</name>
<gene>
    <name evidence="2" type="ORF">F4827_007031</name>
</gene>
<protein>
    <recommendedName>
        <fullName evidence="4">DUF4148 domain-containing protein</fullName>
    </recommendedName>
</protein>
<evidence type="ECO:0008006" key="4">
    <source>
        <dbReference type="Google" id="ProtNLM"/>
    </source>
</evidence>
<sequence>MSAMIARVAGHDTGGQLPKRHHSDEERVMFLPPGDANLTVCQFRATRGERPGWAPRKRPEPSMTVLSCSRVADLLSAHNKSEITMKRWRRLVLIPFFGTANLSAFAAPHLSQHARHSYPFVKPAHEVTHGQLMQELKDLSKVGYVERAVDSHYPSDLEAAQRRLGTLYQHDCLPHHAAATAQPGMQPRVSAGNQAH</sequence>
<dbReference type="Proteomes" id="UP000571554">
    <property type="component" value="Unassembled WGS sequence"/>
</dbReference>
<evidence type="ECO:0000256" key="1">
    <source>
        <dbReference type="SAM" id="MobiDB-lite"/>
    </source>
</evidence>
<dbReference type="RefSeq" id="WP_183733597.1">
    <property type="nucleotide sequence ID" value="NZ_JACHBW010000044.1"/>
</dbReference>
<keyword evidence="3" id="KW-1185">Reference proteome</keyword>
<organism evidence="2 3">
    <name type="scientific">Paraburkholderia bannensis</name>
    <dbReference type="NCBI Taxonomy" id="765414"/>
    <lineage>
        <taxon>Bacteria</taxon>
        <taxon>Pseudomonadati</taxon>
        <taxon>Pseudomonadota</taxon>
        <taxon>Betaproteobacteria</taxon>
        <taxon>Burkholderiales</taxon>
        <taxon>Burkholderiaceae</taxon>
        <taxon>Paraburkholderia</taxon>
    </lineage>
</organism>
<evidence type="ECO:0000313" key="3">
    <source>
        <dbReference type="Proteomes" id="UP000571554"/>
    </source>
</evidence>
<proteinExistence type="predicted"/>
<reference evidence="2 3" key="1">
    <citation type="submission" date="2020-08" db="EMBL/GenBank/DDBJ databases">
        <title>Above-ground endophytic microbial communities from plants in different locations in the United States.</title>
        <authorList>
            <person name="Frank C."/>
        </authorList>
    </citation>
    <scope>NUCLEOTIDE SEQUENCE [LARGE SCALE GENOMIC DNA]</scope>
    <source>
        <strain evidence="2 3">WP4_2_2</strain>
    </source>
</reference>
<comment type="caution">
    <text evidence="2">The sequence shown here is derived from an EMBL/GenBank/DDBJ whole genome shotgun (WGS) entry which is preliminary data.</text>
</comment>
<accession>A0A7W9U732</accession>
<dbReference type="AlphaFoldDB" id="A0A7W9U732"/>
<evidence type="ECO:0000313" key="2">
    <source>
        <dbReference type="EMBL" id="MBB6107150.1"/>
    </source>
</evidence>
<dbReference type="EMBL" id="JACHBW010000044">
    <property type="protein sequence ID" value="MBB6107150.1"/>
    <property type="molecule type" value="Genomic_DNA"/>
</dbReference>
<feature type="region of interest" description="Disordered" evidence="1">
    <location>
        <begin position="1"/>
        <end position="21"/>
    </location>
</feature>